<dbReference type="InterPro" id="IPR036872">
    <property type="entry name" value="CH_dom_sf"/>
</dbReference>
<feature type="compositionally biased region" description="Low complexity" evidence="6">
    <location>
        <begin position="1026"/>
        <end position="1036"/>
    </location>
</feature>
<evidence type="ECO:0000313" key="11">
    <source>
        <dbReference type="RefSeq" id="XP_030643154.1"/>
    </source>
</evidence>
<keyword evidence="10" id="KW-1185">Reference proteome</keyword>
<feature type="compositionally biased region" description="Basic and acidic residues" evidence="6">
    <location>
        <begin position="1808"/>
        <end position="1822"/>
    </location>
</feature>
<dbReference type="SUPFAM" id="SSF50156">
    <property type="entry name" value="PDZ domain-like"/>
    <property type="match status" value="1"/>
</dbReference>
<dbReference type="InterPro" id="IPR001715">
    <property type="entry name" value="CH_dom"/>
</dbReference>
<dbReference type="PROSITE" id="PS50106">
    <property type="entry name" value="PDZ"/>
    <property type="match status" value="1"/>
</dbReference>
<dbReference type="Gene3D" id="1.10.418.10">
    <property type="entry name" value="Calponin-like domain"/>
    <property type="match status" value="1"/>
</dbReference>
<feature type="compositionally biased region" description="Polar residues" evidence="6">
    <location>
        <begin position="205"/>
        <end position="216"/>
    </location>
</feature>
<dbReference type="CTD" id="553341"/>
<feature type="region of interest" description="Disordered" evidence="6">
    <location>
        <begin position="498"/>
        <end position="561"/>
    </location>
</feature>
<feature type="compositionally biased region" description="Polar residues" evidence="6">
    <location>
        <begin position="1087"/>
        <end position="1098"/>
    </location>
</feature>
<evidence type="ECO:0000259" key="7">
    <source>
        <dbReference type="PROSITE" id="PS50021"/>
    </source>
</evidence>
<evidence type="ECO:0000256" key="4">
    <source>
        <dbReference type="PROSITE-ProRule" id="PRU00125"/>
    </source>
</evidence>
<dbReference type="GO" id="GO:0080090">
    <property type="term" value="P:regulation of primary metabolic process"/>
    <property type="evidence" value="ECO:0007669"/>
    <property type="project" value="UniProtKB-ARBA"/>
</dbReference>
<feature type="compositionally biased region" description="Low complexity" evidence="6">
    <location>
        <begin position="514"/>
        <end position="534"/>
    </location>
</feature>
<keyword evidence="2 4" id="KW-0862">Zinc</keyword>
<feature type="compositionally biased region" description="Low complexity" evidence="6">
    <location>
        <begin position="1512"/>
        <end position="1524"/>
    </location>
</feature>
<dbReference type="Pfam" id="PF00412">
    <property type="entry name" value="LIM"/>
    <property type="match status" value="1"/>
</dbReference>
<dbReference type="CDD" id="cd08368">
    <property type="entry name" value="LIM"/>
    <property type="match status" value="1"/>
</dbReference>
<dbReference type="SMART" id="SM00228">
    <property type="entry name" value="PDZ"/>
    <property type="match status" value="1"/>
</dbReference>
<dbReference type="CDD" id="cd21277">
    <property type="entry name" value="CH_LMO7"/>
    <property type="match status" value="1"/>
</dbReference>
<feature type="domain" description="PDZ" evidence="9">
    <location>
        <begin position="1227"/>
        <end position="1308"/>
    </location>
</feature>
<dbReference type="PANTHER" id="PTHR46767">
    <property type="entry name" value="LIM DOMAIN ONLY PROTEIN 7"/>
    <property type="match status" value="1"/>
</dbReference>
<feature type="region of interest" description="Disordered" evidence="6">
    <location>
        <begin position="1675"/>
        <end position="1700"/>
    </location>
</feature>
<dbReference type="GO" id="GO:0023051">
    <property type="term" value="P:regulation of signaling"/>
    <property type="evidence" value="ECO:0007669"/>
    <property type="project" value="InterPro"/>
</dbReference>
<dbReference type="PROSITE" id="PS50023">
    <property type="entry name" value="LIM_DOMAIN_2"/>
    <property type="match status" value="1"/>
</dbReference>
<evidence type="ECO:0000256" key="1">
    <source>
        <dbReference type="ARBA" id="ARBA00022723"/>
    </source>
</evidence>
<feature type="region of interest" description="Disordered" evidence="6">
    <location>
        <begin position="1136"/>
        <end position="1219"/>
    </location>
</feature>
<dbReference type="Pfam" id="PF00595">
    <property type="entry name" value="PDZ"/>
    <property type="match status" value="1"/>
</dbReference>
<name>A0A6J2WFX7_CHACN</name>
<feature type="region of interest" description="Disordered" evidence="6">
    <location>
        <begin position="1360"/>
        <end position="1382"/>
    </location>
</feature>
<dbReference type="Pfam" id="PF00307">
    <property type="entry name" value="CH"/>
    <property type="match status" value="1"/>
</dbReference>
<sequence>MELRKESSASCETAFPEAQRWVEAVTKKKFGSSDFRCALENGVLLCDLINKIKPGIIKRVNRLSTPIAGLDNLNVFLKACSKLGLKEAQLFHPGDLQDLSSRVTVKHQETCRRLKNVLITIYWLGRKAESDPFYNGPYLNLRAFEGLLDTPTSKALEDRTFSRGSIGVSDSGDSWYSDREELFTLRAGHRRDDSPDSLDSLGSRTHSTSSDTTLKGSSEGCGSDPEAELGFKMTDNKDSLSYRRSLVVTPKTNTQFNQFLPSKDKASGYVPAPLRKKRAERNEDNRRSLSSFTYTDEDDTISSVDRPDSGLSPADRVNSQSSQPAAHLTWAYEYESGSDSDNDHPDPDLVLDDLASRRFHSPTPVTPTNFSVPMSLREASAIPRGTWPQVAITKVQRQTLTHFSNVPWPPQRKPPQRRAVSAEAFICDDSEEDDDEFGDADPVQDDLYTRKVGLIPQPSSSVPYDKFLPKFWTPEEDAHVQRIKLGSQRRPWYRKIQGFSHKKSGSSSDDSDCDISPWVSASSPSLSQSDTSQSHPHASKGTTQPCLPTTSSPHMQPHTVAQNRDKPLWLECPPEGRLPSPDPTAGPRLVRCEKRPLLGREHPNDPYNVPADILPDLENDDMYARRTNAFHPSTDLAQLKYGGFLTPRYRSEPAINIVRQSRHNESGNPVYPDIEKDDVVYRKVNPKEAQRPLSGAPDTYHPVPIPQPWALPCKLQAKLLCPPCPPTKEAEPEKKHYGKAEDHAKTDDMLLRKLSATHICGAGSIAGSSQRPAAAEMAPSVPSSCSEEDLLKWQAIREASRLRHKKRLMVERLQQKESDSDGSKSMSDISVDPAVSKEVRYEELQKLRSQLKESEDKWQDDLTKWKNRRKSVNSDIMKKKEEREHIEVLTSGSSARKSKTFKEMQEERESRDKGSFKSRYSAFSTSEDHEDVFSEPASRTRGLPARSYTIDSPYTPNDRSTVSPVPPVKKEEPKSGSLSEDQEDFPVKAGRSSPHSPVNTSVTTSKSLDSQTSDTTVISSRTQGGSSFKTSVTSRSSLDEPTSTSKPMENSASYSSTVSESKRPSGWLIDDQSQGSFHKHNSVEAMQPSTARVSASLPRTFQRTESGRLPTVVMPKPFGTQSTRVSSLPRAFMMEDKRLNGDPESSRKTTIPSRYAQFVTEDEARSYSGSAQSSNEDEDDEEDATEVSNIQNPYLVPRASSVSPQPKPASPLGHVSDTKQEDYSDMRISLNQKPNSSRDFGFQTDWDSTGVRVKSIQQGSPAEMYQMRVGDEVLSVNGHRVADMSYAQWKNSMKEALEQGSLIMDVRRHGVNNWGRDLPSLPFKSHKTINLTSMDPLGSPEPFFNTNLDFTSNTGLSTTMKTVDTSSKPVNNLGSNGMNGGYHHEPVTMRNKASESISLRNLKRRSEFFEQGSAGSITINSLVYLCGGSETPLLDVPVPSLSSSSNRWSWDVEQERIRQEKWQKEQERLLQEKYKRDQEKLEEEFKRDQQAAAQENFKYRSEEKKTLELDSRSISPHSPLSPLSEPTPPWEDHEQEMARLAQQQEEEMRRKEEEKQRLEEERRKREEEEHKRQEEERRRREEERLRLEEERRMREELERLEEERRQREEEEERKRQEEMRRRREEEAERLQRKKEEEERRQQEEWEREQQQRSYNHMDSYEYVSMNPDLSYSHRVMSKSTPELDEAEKADHKGAHSRHRGMADWLLEEELKRKRNREILRQQAASELEAERRNILHAMKYRDPERVVTGGLKDASQKKNQPLSQAELERQQIIQEMKKKTSLHKDSSWIRQPSPSSVTSKKPVSLIEPLRRGESLDNLDSTRHSSWRSSWTPGSTSSIPDYSRPHSALSSSTSYRGSRPGSATLPASQSMSSLRQYPSSPTTPNPQYPLSKEAGLSDPHQSSQRNRSVSGRKICTYCDSPLGKGAAMIIESLGLCYHLHCFKCVECRSDLGGSEAGAEVRIRNRQLYCNSCYIRCKAGQPTSM</sequence>
<feature type="compositionally biased region" description="Low complexity" evidence="6">
    <location>
        <begin position="1792"/>
        <end position="1804"/>
    </location>
</feature>
<feature type="compositionally biased region" description="Polar residues" evidence="6">
    <location>
        <begin position="1360"/>
        <end position="1376"/>
    </location>
</feature>
<dbReference type="InterPro" id="IPR001478">
    <property type="entry name" value="PDZ"/>
</dbReference>
<evidence type="ECO:0000256" key="2">
    <source>
        <dbReference type="ARBA" id="ARBA00022833"/>
    </source>
</evidence>
<feature type="compositionally biased region" description="Basic and acidic residues" evidence="6">
    <location>
        <begin position="900"/>
        <end position="915"/>
    </location>
</feature>
<feature type="compositionally biased region" description="Basic and acidic residues" evidence="6">
    <location>
        <begin position="1546"/>
        <end position="1650"/>
    </location>
</feature>
<dbReference type="GO" id="GO:0046872">
    <property type="term" value="F:metal ion binding"/>
    <property type="evidence" value="ECO:0007669"/>
    <property type="project" value="UniProtKB-KW"/>
</dbReference>
<reference evidence="11" key="1">
    <citation type="submission" date="2025-08" db="UniProtKB">
        <authorList>
            <consortium name="RefSeq"/>
        </authorList>
    </citation>
    <scope>IDENTIFICATION</scope>
</reference>
<dbReference type="Proteomes" id="UP000504632">
    <property type="component" value="Chromosome 10"/>
</dbReference>
<dbReference type="Gene3D" id="2.30.42.10">
    <property type="match status" value="1"/>
</dbReference>
<dbReference type="PANTHER" id="PTHR46767:SF1">
    <property type="entry name" value="LIM DOMAIN ONLY PROTEIN 7"/>
    <property type="match status" value="1"/>
</dbReference>
<evidence type="ECO:0000313" key="10">
    <source>
        <dbReference type="Proteomes" id="UP000504632"/>
    </source>
</evidence>
<feature type="compositionally biased region" description="Basic and acidic residues" evidence="6">
    <location>
        <begin position="850"/>
        <end position="864"/>
    </location>
</feature>
<dbReference type="SMART" id="SM00132">
    <property type="entry name" value="LIM"/>
    <property type="match status" value="1"/>
</dbReference>
<feature type="region of interest" description="Disordered" evidence="6">
    <location>
        <begin position="257"/>
        <end position="324"/>
    </location>
</feature>
<dbReference type="InterPro" id="IPR036034">
    <property type="entry name" value="PDZ_sf"/>
</dbReference>
<feature type="compositionally biased region" description="Basic and acidic residues" evidence="6">
    <location>
        <begin position="1136"/>
        <end position="1147"/>
    </location>
</feature>
<dbReference type="RefSeq" id="XP_030643154.1">
    <property type="nucleotide sequence ID" value="XM_030787294.1"/>
</dbReference>
<dbReference type="PROSITE" id="PS00478">
    <property type="entry name" value="LIM_DOMAIN_1"/>
    <property type="match status" value="1"/>
</dbReference>
<feature type="region of interest" description="Disordered" evidence="6">
    <location>
        <begin position="1492"/>
        <end position="1657"/>
    </location>
</feature>
<feature type="compositionally biased region" description="Acidic residues" evidence="6">
    <location>
        <begin position="1175"/>
        <end position="1185"/>
    </location>
</feature>
<feature type="compositionally biased region" description="Basic and acidic residues" evidence="6">
    <location>
        <begin position="876"/>
        <end position="887"/>
    </location>
</feature>
<evidence type="ECO:0000259" key="9">
    <source>
        <dbReference type="PROSITE" id="PS50106"/>
    </source>
</evidence>
<organism evidence="10 11">
    <name type="scientific">Chanos chanos</name>
    <name type="common">Milkfish</name>
    <name type="synonym">Mugil chanos</name>
    <dbReference type="NCBI Taxonomy" id="29144"/>
    <lineage>
        <taxon>Eukaryota</taxon>
        <taxon>Metazoa</taxon>
        <taxon>Chordata</taxon>
        <taxon>Craniata</taxon>
        <taxon>Vertebrata</taxon>
        <taxon>Euteleostomi</taxon>
        <taxon>Actinopterygii</taxon>
        <taxon>Neopterygii</taxon>
        <taxon>Teleostei</taxon>
        <taxon>Ostariophysi</taxon>
        <taxon>Gonorynchiformes</taxon>
        <taxon>Chanidae</taxon>
        <taxon>Chanos</taxon>
    </lineage>
</organism>
<dbReference type="CDD" id="cd00136">
    <property type="entry name" value="PDZ_canonical"/>
    <property type="match status" value="1"/>
</dbReference>
<feature type="region of interest" description="Disordered" evidence="6">
    <location>
        <begin position="850"/>
        <end position="1098"/>
    </location>
</feature>
<feature type="compositionally biased region" description="Polar residues" evidence="6">
    <location>
        <begin position="993"/>
        <end position="1025"/>
    </location>
</feature>
<dbReference type="GO" id="GO:0010604">
    <property type="term" value="P:positive regulation of macromolecule metabolic process"/>
    <property type="evidence" value="ECO:0007669"/>
    <property type="project" value="UniProtKB-ARBA"/>
</dbReference>
<evidence type="ECO:0000256" key="6">
    <source>
        <dbReference type="SAM" id="MobiDB-lite"/>
    </source>
</evidence>
<feature type="compositionally biased region" description="Polar residues" evidence="6">
    <location>
        <begin position="540"/>
        <end position="561"/>
    </location>
</feature>
<keyword evidence="1 4" id="KW-0479">Metal-binding</keyword>
<dbReference type="Pfam" id="PF15949">
    <property type="entry name" value="DUF4757"/>
    <property type="match status" value="2"/>
</dbReference>
<feature type="compositionally biased region" description="Polar residues" evidence="6">
    <location>
        <begin position="949"/>
        <end position="961"/>
    </location>
</feature>
<feature type="compositionally biased region" description="Polar residues" evidence="6">
    <location>
        <begin position="1039"/>
        <end position="1059"/>
    </location>
</feature>
<dbReference type="Gene3D" id="2.10.110.10">
    <property type="entry name" value="Cysteine Rich Protein"/>
    <property type="match status" value="1"/>
</dbReference>
<dbReference type="PROSITE" id="PS50021">
    <property type="entry name" value="CH"/>
    <property type="match status" value="1"/>
</dbReference>
<feature type="compositionally biased region" description="Basic and acidic residues" evidence="6">
    <location>
        <begin position="1497"/>
        <end position="1511"/>
    </location>
</feature>
<evidence type="ECO:0000259" key="8">
    <source>
        <dbReference type="PROSITE" id="PS50023"/>
    </source>
</evidence>
<feature type="compositionally biased region" description="Basic and acidic residues" evidence="6">
    <location>
        <begin position="1778"/>
        <end position="1787"/>
    </location>
</feature>
<feature type="domain" description="LIM zinc-binding" evidence="8">
    <location>
        <begin position="1912"/>
        <end position="1978"/>
    </location>
</feature>
<dbReference type="GeneID" id="115823255"/>
<dbReference type="InterPro" id="IPR001781">
    <property type="entry name" value="Znf_LIM"/>
</dbReference>
<dbReference type="OrthoDB" id="15627at2759"/>
<evidence type="ECO:0000256" key="5">
    <source>
        <dbReference type="SAM" id="Coils"/>
    </source>
</evidence>
<feature type="region of interest" description="Disordered" evidence="6">
    <location>
        <begin position="1778"/>
        <end position="1906"/>
    </location>
</feature>
<dbReference type="InParanoid" id="A0A6J2WFX7"/>
<keyword evidence="5" id="KW-0175">Coiled coil</keyword>
<accession>A0A6J2WFX7</accession>
<feature type="region of interest" description="Disordered" evidence="6">
    <location>
        <begin position="1745"/>
        <end position="1765"/>
    </location>
</feature>
<dbReference type="InterPro" id="IPR029978">
    <property type="entry name" value="LMO-7"/>
</dbReference>
<dbReference type="SUPFAM" id="SSF47576">
    <property type="entry name" value="Calponin-homology domain, CH-domain"/>
    <property type="match status" value="1"/>
</dbReference>
<dbReference type="SMART" id="SM00033">
    <property type="entry name" value="CH"/>
    <property type="match status" value="1"/>
</dbReference>
<evidence type="ECO:0000256" key="3">
    <source>
        <dbReference type="ARBA" id="ARBA00023038"/>
    </source>
</evidence>
<gene>
    <name evidence="11" type="primary">lmo7a</name>
</gene>
<feature type="coiled-coil region" evidence="5">
    <location>
        <begin position="1452"/>
        <end position="1491"/>
    </location>
</feature>
<dbReference type="InterPro" id="IPR031865">
    <property type="entry name" value="DUF4757"/>
</dbReference>
<feature type="region of interest" description="Disordered" evidence="6">
    <location>
        <begin position="187"/>
        <end position="235"/>
    </location>
</feature>
<dbReference type="FunFam" id="2.10.110.10:FF:000041">
    <property type="entry name" value="LIM and calponin homology domains 1"/>
    <property type="match status" value="1"/>
</dbReference>
<keyword evidence="3 4" id="KW-0440">LIM domain</keyword>
<feature type="domain" description="Calponin-homology (CH)" evidence="7">
    <location>
        <begin position="12"/>
        <end position="129"/>
    </location>
</feature>
<feature type="compositionally biased region" description="Polar residues" evidence="6">
    <location>
        <begin position="1864"/>
        <end position="1879"/>
    </location>
</feature>
<protein>
    <submittedName>
        <fullName evidence="11">LIM domain only protein 7</fullName>
    </submittedName>
</protein>
<dbReference type="FunFam" id="1.10.418.10:FF:000038">
    <property type="entry name" value="LIM and calponin homology domains-containing protein 1"/>
    <property type="match status" value="1"/>
</dbReference>
<proteinExistence type="predicted"/>
<dbReference type="GO" id="GO:0030155">
    <property type="term" value="P:regulation of cell adhesion"/>
    <property type="evidence" value="ECO:0007669"/>
    <property type="project" value="InterPro"/>
</dbReference>